<organism evidence="2 3">
    <name type="scientific">Streptomyces caelestis</name>
    <dbReference type="NCBI Taxonomy" id="36816"/>
    <lineage>
        <taxon>Bacteria</taxon>
        <taxon>Bacillati</taxon>
        <taxon>Actinomycetota</taxon>
        <taxon>Actinomycetes</taxon>
        <taxon>Kitasatosporales</taxon>
        <taxon>Streptomycetaceae</taxon>
        <taxon>Streptomyces</taxon>
    </lineage>
</organism>
<evidence type="ECO:0000259" key="1">
    <source>
        <dbReference type="SMART" id="SM00860"/>
    </source>
</evidence>
<evidence type="ECO:0000313" key="3">
    <source>
        <dbReference type="Proteomes" id="UP000590647"/>
    </source>
</evidence>
<dbReference type="InterPro" id="IPR037883">
    <property type="entry name" value="Knr4/Smi1-like_sf"/>
</dbReference>
<protein>
    <recommendedName>
        <fullName evidence="1">Knr4/Smi1-like domain-containing protein</fullName>
    </recommendedName>
</protein>
<dbReference type="RefSeq" id="WP_184987141.1">
    <property type="nucleotide sequence ID" value="NZ_JACHNE010000001.1"/>
</dbReference>
<sequence>MTARDELLRIVPPPVGVEIHVDWAEVEEALGVALPDDYKWLVERYGPGSLDDFLYIFQPESPFSMTRLLESSERAAEILDQARERGGNIPYETDELLAVAATDNRDTIYWVTRPEDEPNSWTTTANGARNMKWPHFEGGLVEFLAAVMSGAHRVDVFPQVFPRKPVFSPYPAPDARRR</sequence>
<feature type="domain" description="Knr4/Smi1-like" evidence="1">
    <location>
        <begin position="16"/>
        <end position="146"/>
    </location>
</feature>
<gene>
    <name evidence="2" type="ORF">HDA41_004881</name>
</gene>
<dbReference type="SMART" id="SM00860">
    <property type="entry name" value="SMI1_KNR4"/>
    <property type="match status" value="1"/>
</dbReference>
<dbReference type="Gene3D" id="3.40.1580.10">
    <property type="entry name" value="SMI1/KNR4-like"/>
    <property type="match status" value="1"/>
</dbReference>
<dbReference type="Proteomes" id="UP000590647">
    <property type="component" value="Unassembled WGS sequence"/>
</dbReference>
<name>A0A7W9LUZ9_9ACTN</name>
<dbReference type="EMBL" id="JACHNE010000001">
    <property type="protein sequence ID" value="MBB5796917.1"/>
    <property type="molecule type" value="Genomic_DNA"/>
</dbReference>
<proteinExistence type="predicted"/>
<reference evidence="2 3" key="1">
    <citation type="submission" date="2020-08" db="EMBL/GenBank/DDBJ databases">
        <title>Sequencing the genomes of 1000 actinobacteria strains.</title>
        <authorList>
            <person name="Klenk H.-P."/>
        </authorList>
    </citation>
    <scope>NUCLEOTIDE SEQUENCE [LARGE SCALE GENOMIC DNA]</scope>
    <source>
        <strain evidence="2 3">DSM 40084</strain>
    </source>
</reference>
<dbReference type="InterPro" id="IPR018958">
    <property type="entry name" value="Knr4/Smi1-like_dom"/>
</dbReference>
<dbReference type="SUPFAM" id="SSF160631">
    <property type="entry name" value="SMI1/KNR4-like"/>
    <property type="match status" value="1"/>
</dbReference>
<comment type="caution">
    <text evidence="2">The sequence shown here is derived from an EMBL/GenBank/DDBJ whole genome shotgun (WGS) entry which is preliminary data.</text>
</comment>
<dbReference type="AlphaFoldDB" id="A0A7W9LUZ9"/>
<dbReference type="Pfam" id="PF09346">
    <property type="entry name" value="SMI1_KNR4"/>
    <property type="match status" value="1"/>
</dbReference>
<keyword evidence="3" id="KW-1185">Reference proteome</keyword>
<evidence type="ECO:0000313" key="2">
    <source>
        <dbReference type="EMBL" id="MBB5796917.1"/>
    </source>
</evidence>
<accession>A0A7W9LUZ9</accession>